<keyword evidence="2" id="KW-0812">Transmembrane</keyword>
<proteinExistence type="predicted"/>
<evidence type="ECO:0000256" key="1">
    <source>
        <dbReference type="PROSITE-ProRule" id="PRU00221"/>
    </source>
</evidence>
<dbReference type="InterPro" id="IPR036322">
    <property type="entry name" value="WD40_repeat_dom_sf"/>
</dbReference>
<dbReference type="SUPFAM" id="SSF50978">
    <property type="entry name" value="WD40 repeat-like"/>
    <property type="match status" value="1"/>
</dbReference>
<evidence type="ECO:0000313" key="3">
    <source>
        <dbReference type="Proteomes" id="UP000887575"/>
    </source>
</evidence>
<feature type="transmembrane region" description="Helical" evidence="2">
    <location>
        <begin position="460"/>
        <end position="487"/>
    </location>
</feature>
<keyword evidence="2" id="KW-0472">Membrane</keyword>
<dbReference type="PROSITE" id="PS50294">
    <property type="entry name" value="WD_REPEATS_REGION"/>
    <property type="match status" value="1"/>
</dbReference>
<dbReference type="Pfam" id="PF10318">
    <property type="entry name" value="7TM_GPCR_Srh"/>
    <property type="match status" value="1"/>
</dbReference>
<dbReference type="Gene3D" id="2.130.10.10">
    <property type="entry name" value="YVTN repeat-like/Quinoprotein amine dehydrogenase"/>
    <property type="match status" value="2"/>
</dbReference>
<dbReference type="InterPro" id="IPR042410">
    <property type="entry name" value="WBSCR13"/>
</dbReference>
<feature type="repeat" description="WD" evidence="1">
    <location>
        <begin position="76"/>
        <end position="117"/>
    </location>
</feature>
<dbReference type="InterPro" id="IPR019422">
    <property type="entry name" value="7TM_GPCR_serpentine_rcpt_Srh"/>
</dbReference>
<keyword evidence="1" id="KW-0853">WD repeat</keyword>
<dbReference type="InterPro" id="IPR015943">
    <property type="entry name" value="WD40/YVTN_repeat-like_dom_sf"/>
</dbReference>
<dbReference type="PANTHER" id="PTHR44321:SF1">
    <property type="entry name" value="TRANSDUCIN BETA-LIKE PROTEIN 2"/>
    <property type="match status" value="1"/>
</dbReference>
<keyword evidence="3" id="KW-1185">Reference proteome</keyword>
<evidence type="ECO:0000256" key="2">
    <source>
        <dbReference type="SAM" id="Phobius"/>
    </source>
</evidence>
<dbReference type="GO" id="GO:0005783">
    <property type="term" value="C:endoplasmic reticulum"/>
    <property type="evidence" value="ECO:0007669"/>
    <property type="project" value="TreeGrafter"/>
</dbReference>
<feature type="transmembrane region" description="Helical" evidence="2">
    <location>
        <begin position="494"/>
        <end position="517"/>
    </location>
</feature>
<reference evidence="4" key="1">
    <citation type="submission" date="2024-02" db="UniProtKB">
        <authorList>
            <consortium name="WormBaseParasite"/>
        </authorList>
    </citation>
    <scope>IDENTIFICATION</scope>
</reference>
<dbReference type="GO" id="GO:0030968">
    <property type="term" value="P:endoplasmic reticulum unfolded protein response"/>
    <property type="evidence" value="ECO:0007669"/>
    <property type="project" value="TreeGrafter"/>
</dbReference>
<sequence length="535" mass="60188">MDPNFLLGIFVAITIFMVSILFLTRKTGKSIKNEKNETVKEVKPNLPQQIKSKKEKTWGNKKEAGLYAHSWSLTTLKGHTGPVLDVDFASDGKKFVSISDDGTMILWHIKDFEEKEHKFSRNPLEFDRMTLVSFGPDSKSLLVAMKRENKLGVYTIQKREDTGTKRLTKVESVDFPKVHTQNITQIGFASNGKFVFSACAEGKVVIYSLRGDILERLEPKIGGFYDAVLSRDGRFLAITGFSPEAFVYEIKFTAKGEFVSAKKAFNLQGARSGIHSVSFNQDSSRAVTVSKDGYWRVYNTDIRFAQGEDAKEIASGEWLELKGAKKVHLDMSPSGGSFAIAIGKTLKISTIDEDFEPMLDVQEEPITRVQISPNGQMVATSGSKFIRLFHNVPESYAEIYRLKNNVIDFSYSMSVLGYVRVFAVSTLILNLLVVYLIVFATPKSLGNFRWHILTLHSFQMIFEFGVIYCQFPFLGLPAFVGFTVGLFTELGIGIYWQMVFSSFALFSMLSMVQLIVFSRHQAILPANHWLKLGKV</sequence>
<dbReference type="WBParaSite" id="MBELARI_LOCUS15486">
    <property type="protein sequence ID" value="MBELARI_LOCUS15486"/>
    <property type="gene ID" value="MBELARI_LOCUS15486"/>
</dbReference>
<dbReference type="SMART" id="SM00320">
    <property type="entry name" value="WD40"/>
    <property type="match status" value="4"/>
</dbReference>
<feature type="transmembrane region" description="Helical" evidence="2">
    <location>
        <begin position="6"/>
        <end position="24"/>
    </location>
</feature>
<dbReference type="PANTHER" id="PTHR44321">
    <property type="entry name" value="TRANSDUCIN BETA-LIKE PROTEIN 2"/>
    <property type="match status" value="1"/>
</dbReference>
<dbReference type="InterPro" id="IPR001680">
    <property type="entry name" value="WD40_rpt"/>
</dbReference>
<evidence type="ECO:0008006" key="5">
    <source>
        <dbReference type="Google" id="ProtNLM"/>
    </source>
</evidence>
<name>A0AAF3EN65_9BILA</name>
<evidence type="ECO:0000313" key="4">
    <source>
        <dbReference type="WBParaSite" id="MBELARI_LOCUS15486"/>
    </source>
</evidence>
<dbReference type="AlphaFoldDB" id="A0AAF3EN65"/>
<protein>
    <recommendedName>
        <fullName evidence="5">WD40 repeat domain-containing protein</fullName>
    </recommendedName>
</protein>
<feature type="transmembrane region" description="Helical" evidence="2">
    <location>
        <begin position="418"/>
        <end position="440"/>
    </location>
</feature>
<dbReference type="PROSITE" id="PS50082">
    <property type="entry name" value="WD_REPEATS_2"/>
    <property type="match status" value="1"/>
</dbReference>
<dbReference type="Pfam" id="PF00400">
    <property type="entry name" value="WD40"/>
    <property type="match status" value="4"/>
</dbReference>
<dbReference type="Proteomes" id="UP000887575">
    <property type="component" value="Unassembled WGS sequence"/>
</dbReference>
<organism evidence="3 4">
    <name type="scientific">Mesorhabditis belari</name>
    <dbReference type="NCBI Taxonomy" id="2138241"/>
    <lineage>
        <taxon>Eukaryota</taxon>
        <taxon>Metazoa</taxon>
        <taxon>Ecdysozoa</taxon>
        <taxon>Nematoda</taxon>
        <taxon>Chromadorea</taxon>
        <taxon>Rhabditida</taxon>
        <taxon>Rhabditina</taxon>
        <taxon>Rhabditomorpha</taxon>
        <taxon>Rhabditoidea</taxon>
        <taxon>Rhabditidae</taxon>
        <taxon>Mesorhabditinae</taxon>
        <taxon>Mesorhabditis</taxon>
    </lineage>
</organism>
<accession>A0AAF3EN65</accession>
<keyword evidence="2" id="KW-1133">Transmembrane helix</keyword>